<accession>Q6MPA4</accession>
<evidence type="ECO:0000313" key="1">
    <source>
        <dbReference type="EMBL" id="CAE78894.1"/>
    </source>
</evidence>
<organism evidence="1 2">
    <name type="scientific">Bdellovibrio bacteriovorus (strain ATCC 15356 / DSM 50701 / NCIMB 9529 / HD100)</name>
    <dbReference type="NCBI Taxonomy" id="264462"/>
    <lineage>
        <taxon>Bacteria</taxon>
        <taxon>Pseudomonadati</taxon>
        <taxon>Bdellovibrionota</taxon>
        <taxon>Bdellovibrionia</taxon>
        <taxon>Bdellovibrionales</taxon>
        <taxon>Pseudobdellovibrionaceae</taxon>
        <taxon>Bdellovibrio</taxon>
    </lineage>
</organism>
<name>Q6MPA4_BDEBA</name>
<sequence>MAAKGKSRKGIRHRKKRILTKKRMYKAKIRK</sequence>
<dbReference type="HOGENOM" id="CLU_221195_0_0_7"/>
<reference evidence="1 2" key="1">
    <citation type="journal article" date="2004" name="Science">
        <title>A predator unmasked: life cycle of Bdellovibrio bacteriovorus from a genomic perspective.</title>
        <authorList>
            <person name="Rendulic S."/>
            <person name="Jagtap P."/>
            <person name="Rosinus A."/>
            <person name="Eppinger M."/>
            <person name="Baar C."/>
            <person name="Lanz C."/>
            <person name="Keller H."/>
            <person name="Lambert C."/>
            <person name="Evans K.J."/>
            <person name="Goesmann A."/>
            <person name="Meyer F."/>
            <person name="Sockett R.E."/>
            <person name="Schuster S.C."/>
        </authorList>
    </citation>
    <scope>NUCLEOTIDE SEQUENCE [LARGE SCALE GENOMIC DNA]</scope>
    <source>
        <strain evidence="2">ATCC 15356 / DSM 50701 / NCIMB 9529 / HD100</strain>
    </source>
</reference>
<dbReference type="KEGG" id="bba:Bd0955"/>
<dbReference type="AlphaFoldDB" id="Q6MPA4"/>
<dbReference type="Proteomes" id="UP000008080">
    <property type="component" value="Chromosome"/>
</dbReference>
<gene>
    <name evidence="1" type="ordered locus">Bd0955</name>
</gene>
<keyword evidence="2" id="KW-1185">Reference proteome</keyword>
<dbReference type="EMBL" id="BX842648">
    <property type="protein sequence ID" value="CAE78894.1"/>
    <property type="molecule type" value="Genomic_DNA"/>
</dbReference>
<proteinExistence type="predicted"/>
<dbReference type="STRING" id="264462.Bd0955"/>
<protein>
    <submittedName>
        <fullName evidence="1">Uncharacterized protein</fullName>
    </submittedName>
</protein>
<evidence type="ECO:0000313" key="2">
    <source>
        <dbReference type="Proteomes" id="UP000008080"/>
    </source>
</evidence>